<dbReference type="OrthoDB" id="981790at2"/>
<organism evidence="1 2">
    <name type="scientific">Sphingobacterium olei</name>
    <dbReference type="NCBI Taxonomy" id="2571155"/>
    <lineage>
        <taxon>Bacteria</taxon>
        <taxon>Pseudomonadati</taxon>
        <taxon>Bacteroidota</taxon>
        <taxon>Sphingobacteriia</taxon>
        <taxon>Sphingobacteriales</taxon>
        <taxon>Sphingobacteriaceae</taxon>
        <taxon>Sphingobacterium</taxon>
    </lineage>
</organism>
<proteinExistence type="predicted"/>
<dbReference type="Proteomes" id="UP000306808">
    <property type="component" value="Unassembled WGS sequence"/>
</dbReference>
<evidence type="ECO:0000313" key="1">
    <source>
        <dbReference type="EMBL" id="TJZ51831.1"/>
    </source>
</evidence>
<dbReference type="EMBL" id="SUME01000010">
    <property type="protein sequence ID" value="TJZ51831.1"/>
    <property type="molecule type" value="Genomic_DNA"/>
</dbReference>
<evidence type="ECO:0000313" key="2">
    <source>
        <dbReference type="Proteomes" id="UP000306808"/>
    </source>
</evidence>
<accession>A0A4U0NCT8</accession>
<dbReference type="RefSeq" id="WP_136903139.1">
    <property type="nucleotide sequence ID" value="NZ_SUME01000010.1"/>
</dbReference>
<keyword evidence="2" id="KW-1185">Reference proteome</keyword>
<protein>
    <submittedName>
        <fullName evidence="1">Uncharacterized protein</fullName>
    </submittedName>
</protein>
<sequence>MDIHKIFNVGIDQKNVICPPDQVFARPEFEYLLTIGGDLVDDEKEYDKLKKFLKTIGETELYICENLGATVTDRKSSFKTIINLKEGYNFFQEKVREFEPPFGWFTNHFYVYGQNENWGIYICEFPTINIIGCKRDLSEEFRKVFLINGNGYADLKEFVDAEFQTQPDLLNNFLRHYQLEDSD</sequence>
<gene>
    <name evidence="1" type="ORF">FAZ15_19990</name>
</gene>
<reference evidence="1 2" key="1">
    <citation type="submission" date="2019-04" db="EMBL/GenBank/DDBJ databases">
        <title>Sphingobacterium olei sp. nov., isolated from oil-contaminated soil.</title>
        <authorList>
            <person name="Liu B."/>
        </authorList>
    </citation>
    <scope>NUCLEOTIDE SEQUENCE [LARGE SCALE GENOMIC DNA]</scope>
    <source>
        <strain evidence="1 2">HAL-9</strain>
    </source>
</reference>
<comment type="caution">
    <text evidence="1">The sequence shown here is derived from an EMBL/GenBank/DDBJ whole genome shotgun (WGS) entry which is preliminary data.</text>
</comment>
<dbReference type="AlphaFoldDB" id="A0A4U0NCT8"/>
<name>A0A4U0NCT8_9SPHI</name>